<accession>A0A7X0BSQ6</accession>
<dbReference type="Proteomes" id="UP000557193">
    <property type="component" value="Unassembled WGS sequence"/>
</dbReference>
<gene>
    <name evidence="5" type="ORF">HNP49_001272</name>
</gene>
<evidence type="ECO:0000259" key="3">
    <source>
        <dbReference type="Pfam" id="PF01370"/>
    </source>
</evidence>
<proteinExistence type="inferred from homology"/>
<evidence type="ECO:0000256" key="2">
    <source>
        <dbReference type="SAM" id="Phobius"/>
    </source>
</evidence>
<protein>
    <submittedName>
        <fullName evidence="5">Uncharacterized protein (TIGR01777 family)</fullName>
    </submittedName>
</protein>
<evidence type="ECO:0000256" key="1">
    <source>
        <dbReference type="ARBA" id="ARBA00009353"/>
    </source>
</evidence>
<feature type="domain" description="DUF1731" evidence="4">
    <location>
        <begin position="404"/>
        <end position="451"/>
    </location>
</feature>
<name>A0A7X0BSQ6_9PSED</name>
<keyword evidence="6" id="KW-1185">Reference proteome</keyword>
<reference evidence="5 6" key="1">
    <citation type="submission" date="2020-08" db="EMBL/GenBank/DDBJ databases">
        <title>Functional genomics of gut bacteria from endangered species of beetles.</title>
        <authorList>
            <person name="Carlos-Shanley C."/>
        </authorList>
    </citation>
    <scope>NUCLEOTIDE SEQUENCE [LARGE SCALE GENOMIC DNA]</scope>
    <source>
        <strain evidence="5 6">S00202</strain>
    </source>
</reference>
<dbReference type="InterPro" id="IPR036291">
    <property type="entry name" value="NAD(P)-bd_dom_sf"/>
</dbReference>
<dbReference type="Pfam" id="PF08338">
    <property type="entry name" value="DUF1731"/>
    <property type="match status" value="1"/>
</dbReference>
<dbReference type="PANTHER" id="PTHR11092">
    <property type="entry name" value="SUGAR NUCLEOTIDE EPIMERASE RELATED"/>
    <property type="match status" value="1"/>
</dbReference>
<keyword evidence="2" id="KW-0812">Transmembrane</keyword>
<comment type="caution">
    <text evidence="5">The sequence shown here is derived from an EMBL/GenBank/DDBJ whole genome shotgun (WGS) entry which is preliminary data.</text>
</comment>
<evidence type="ECO:0000313" key="6">
    <source>
        <dbReference type="Proteomes" id="UP000557193"/>
    </source>
</evidence>
<dbReference type="Pfam" id="PF01370">
    <property type="entry name" value="Epimerase"/>
    <property type="match status" value="1"/>
</dbReference>
<dbReference type="PANTHER" id="PTHR11092:SF0">
    <property type="entry name" value="EPIMERASE FAMILY PROTEIN SDR39U1"/>
    <property type="match status" value="1"/>
</dbReference>
<keyword evidence="2" id="KW-0472">Membrane</keyword>
<comment type="similarity">
    <text evidence="1">Belongs to the NAD(P)-dependent epimerase/dehydratase family. SDR39U1 subfamily.</text>
</comment>
<evidence type="ECO:0000259" key="4">
    <source>
        <dbReference type="Pfam" id="PF08338"/>
    </source>
</evidence>
<dbReference type="CDD" id="cd05242">
    <property type="entry name" value="SDR_a8"/>
    <property type="match status" value="1"/>
</dbReference>
<dbReference type="InterPro" id="IPR001509">
    <property type="entry name" value="Epimerase_deHydtase"/>
</dbReference>
<evidence type="ECO:0000313" key="5">
    <source>
        <dbReference type="EMBL" id="MBB6341115.1"/>
    </source>
</evidence>
<dbReference type="NCBIfam" id="TIGR01777">
    <property type="entry name" value="yfcH"/>
    <property type="match status" value="1"/>
</dbReference>
<organism evidence="5 6">
    <name type="scientific">Pseudomonas fluvialis</name>
    <dbReference type="NCBI Taxonomy" id="1793966"/>
    <lineage>
        <taxon>Bacteria</taxon>
        <taxon>Pseudomonadati</taxon>
        <taxon>Pseudomonadota</taxon>
        <taxon>Gammaproteobacteria</taxon>
        <taxon>Pseudomonadales</taxon>
        <taxon>Pseudomonadaceae</taxon>
        <taxon>Pseudomonas</taxon>
    </lineage>
</organism>
<keyword evidence="2" id="KW-1133">Transmembrane helix</keyword>
<sequence length="455" mass="50533">MQTMLYRWLLLVGLGHVLLGIILAFAAHLPVSQLYLDYLHASVSSVPPSAEFDGLLRTMVGLFGPTVASWGVLFSLLIVLYRQHGHRQIKPMIFNALLVWCVLDSSISVYFDLWLHASLNAATALAIAIPLYYLQPFTNRRGAPPQLRHAPKRQLRILLTGGSGFIGSPLASALSQAGHDVLVLTRNSANLRQIQGRVTCLTDMAQIADSERIDCIINLAGEPLAASRWTAARKHGFLQSRITVTKALLQLVQRLEHKPEVLLSGSAVGYYGHWEDQPLDESSASRNCFSHQLCAQWEQSAQQIQELGVRVCLLRIGIVLGRDGGPLAELKRPFELGVASQLGHGRQWMPWIHLHDVLDICAFLINHPDIEGPINLSAPVPVTHADFVTQLQRHLPTALIRVRVPAFLVRWLIGEMADEVLLSGQRALPKRLLKAGYTFRYPELPSALHQLTRTD</sequence>
<dbReference type="RefSeq" id="WP_184681624.1">
    <property type="nucleotide sequence ID" value="NZ_JACHLL010000002.1"/>
</dbReference>
<dbReference type="Gene3D" id="3.40.50.720">
    <property type="entry name" value="NAD(P)-binding Rossmann-like Domain"/>
    <property type="match status" value="1"/>
</dbReference>
<feature type="transmembrane region" description="Helical" evidence="2">
    <location>
        <begin position="93"/>
        <end position="111"/>
    </location>
</feature>
<feature type="domain" description="NAD-dependent epimerase/dehydratase" evidence="3">
    <location>
        <begin position="157"/>
        <end position="369"/>
    </location>
</feature>
<dbReference type="InterPro" id="IPR013549">
    <property type="entry name" value="DUF1731"/>
</dbReference>
<dbReference type="InterPro" id="IPR010099">
    <property type="entry name" value="SDR39U1"/>
</dbReference>
<dbReference type="SUPFAM" id="SSF51735">
    <property type="entry name" value="NAD(P)-binding Rossmann-fold domains"/>
    <property type="match status" value="1"/>
</dbReference>
<dbReference type="AlphaFoldDB" id="A0A7X0BSQ6"/>
<feature type="transmembrane region" description="Helical" evidence="2">
    <location>
        <begin position="62"/>
        <end position="81"/>
    </location>
</feature>
<dbReference type="EMBL" id="JACHLL010000002">
    <property type="protein sequence ID" value="MBB6341115.1"/>
    <property type="molecule type" value="Genomic_DNA"/>
</dbReference>